<dbReference type="InterPro" id="IPR000306">
    <property type="entry name" value="Znf_FYVE"/>
</dbReference>
<feature type="coiled-coil region" evidence="5">
    <location>
        <begin position="422"/>
        <end position="495"/>
    </location>
</feature>
<dbReference type="EMBL" id="CAJNOR010000379">
    <property type="protein sequence ID" value="CAF0897029.1"/>
    <property type="molecule type" value="Genomic_DNA"/>
</dbReference>
<dbReference type="Gene3D" id="1.20.5.730">
    <property type="entry name" value="Single helix bin"/>
    <property type="match status" value="1"/>
</dbReference>
<sequence length="569" mass="67086">MDLSTARLDTIEDFTADRSNSDFDMSSEALRKQISELTEQLNESKTAEKRAINEREKYLQMYNRTNERFVQFERKQLDQMRRILTILTPNQHKTLAINQDEYQRPRRAFTSPSTSILLPSTLDGSGDESNIRMHLTKTESEWNDLLAQISKIMEFSEKFADKYAQKSEENTKLRLLNNQKQDENVKLLFDLSVAKAEYEKEQHKRAQYELQLNEANKVMEQDRSKRLQKLRNYASLADDEGDILLSSLMKKAEKNDIDFREIKLQYENVFIEQVKQIKKLVKEREISHLYIQRLQAENVLLASRTTEDETVKLLTQSSLSPQSYEEACSLIIRLREQIIEQIKQQDRFRSDLQQLQQHHKTDMREREQIEELLNRDLAAAKDEILVLQSIRTEYDRIIGFKKDLEVQLEDCANELRTTKTVANSLTNQLKEKMEQISAEKDKLNEDNAGLRVQLQKLKIDFENSESVQHDFVKLSQALQVQLEELRNSENELRWQPEEDYTECQRCRQQFSVTWRKHHCRHCGKVLCKDCTNKTIYTGPNNRPSRVCDVCYTLLDKSVQPYFLSGVPKY</sequence>
<organism evidence="8 10">
    <name type="scientific">Adineta ricciae</name>
    <name type="common">Rotifer</name>
    <dbReference type="NCBI Taxonomy" id="249248"/>
    <lineage>
        <taxon>Eukaryota</taxon>
        <taxon>Metazoa</taxon>
        <taxon>Spiralia</taxon>
        <taxon>Gnathifera</taxon>
        <taxon>Rotifera</taxon>
        <taxon>Eurotatoria</taxon>
        <taxon>Bdelloidea</taxon>
        <taxon>Adinetida</taxon>
        <taxon>Adinetidae</taxon>
        <taxon>Adineta</taxon>
    </lineage>
</organism>
<dbReference type="SUPFAM" id="SSF57903">
    <property type="entry name" value="FYVE/PHD zinc finger"/>
    <property type="match status" value="1"/>
</dbReference>
<gene>
    <name evidence="8" type="ORF">EDS130_LOCUS17611</name>
    <name evidence="7" type="ORF">XAT740_LOCUS7818</name>
</gene>
<feature type="domain" description="FYVE-type" evidence="6">
    <location>
        <begin position="497"/>
        <end position="555"/>
    </location>
</feature>
<protein>
    <recommendedName>
        <fullName evidence="6">FYVE-type domain-containing protein</fullName>
    </recommendedName>
</protein>
<keyword evidence="5" id="KW-0175">Coiled coil</keyword>
<dbReference type="Pfam" id="PF01363">
    <property type="entry name" value="FYVE"/>
    <property type="match status" value="1"/>
</dbReference>
<keyword evidence="1" id="KW-0479">Metal-binding</keyword>
<comment type="caution">
    <text evidence="8">The sequence shown here is derived from an EMBL/GenBank/DDBJ whole genome shotgun (WGS) entry which is preliminary data.</text>
</comment>
<evidence type="ECO:0000259" key="6">
    <source>
        <dbReference type="PROSITE" id="PS50178"/>
    </source>
</evidence>
<proteinExistence type="predicted"/>
<dbReference type="InterPro" id="IPR013083">
    <property type="entry name" value="Znf_RING/FYVE/PHD"/>
</dbReference>
<dbReference type="InterPro" id="IPR015390">
    <property type="entry name" value="Rabaptin_Rab5-bd_dom"/>
</dbReference>
<name>A0A814KN44_ADIRI</name>
<evidence type="ECO:0000256" key="1">
    <source>
        <dbReference type="ARBA" id="ARBA00022723"/>
    </source>
</evidence>
<dbReference type="Proteomes" id="UP000663852">
    <property type="component" value="Unassembled WGS sequence"/>
</dbReference>
<dbReference type="Pfam" id="PF09311">
    <property type="entry name" value="Rab5-bind"/>
    <property type="match status" value="1"/>
</dbReference>
<dbReference type="GO" id="GO:0008270">
    <property type="term" value="F:zinc ion binding"/>
    <property type="evidence" value="ECO:0007669"/>
    <property type="project" value="UniProtKB-KW"/>
</dbReference>
<evidence type="ECO:0000313" key="10">
    <source>
        <dbReference type="Proteomes" id="UP000663852"/>
    </source>
</evidence>
<dbReference type="AlphaFoldDB" id="A0A814KN44"/>
<accession>A0A814KN44</accession>
<evidence type="ECO:0000313" key="9">
    <source>
        <dbReference type="Proteomes" id="UP000663828"/>
    </source>
</evidence>
<dbReference type="InterPro" id="IPR017455">
    <property type="entry name" value="Znf_FYVE-rel"/>
</dbReference>
<dbReference type="Gene3D" id="3.30.40.10">
    <property type="entry name" value="Zinc/RING finger domain, C3HC4 (zinc finger)"/>
    <property type="match status" value="1"/>
</dbReference>
<evidence type="ECO:0000313" key="8">
    <source>
        <dbReference type="EMBL" id="CAF1054656.1"/>
    </source>
</evidence>
<evidence type="ECO:0000256" key="2">
    <source>
        <dbReference type="ARBA" id="ARBA00022771"/>
    </source>
</evidence>
<dbReference type="OrthoDB" id="79871at2759"/>
<dbReference type="GO" id="GO:0006897">
    <property type="term" value="P:endocytosis"/>
    <property type="evidence" value="ECO:0007669"/>
    <property type="project" value="InterPro"/>
</dbReference>
<dbReference type="CDD" id="cd15739">
    <property type="entry name" value="FYVE_RABE_unchar"/>
    <property type="match status" value="1"/>
</dbReference>
<dbReference type="PANTHER" id="PTHR31179">
    <property type="entry name" value="RAB GTPASE-BINDING EFFECTOR PROTEIN"/>
    <property type="match status" value="1"/>
</dbReference>
<dbReference type="SMART" id="SM00064">
    <property type="entry name" value="FYVE"/>
    <property type="match status" value="1"/>
</dbReference>
<feature type="coiled-coil region" evidence="5">
    <location>
        <begin position="27"/>
        <end position="54"/>
    </location>
</feature>
<evidence type="ECO:0000256" key="3">
    <source>
        <dbReference type="ARBA" id="ARBA00022833"/>
    </source>
</evidence>
<reference evidence="8" key="1">
    <citation type="submission" date="2021-02" db="EMBL/GenBank/DDBJ databases">
        <authorList>
            <person name="Nowell W R."/>
        </authorList>
    </citation>
    <scope>NUCLEOTIDE SEQUENCE</scope>
</reference>
<dbReference type="InterPro" id="IPR003914">
    <property type="entry name" value="Rabaptin"/>
</dbReference>
<feature type="coiled-coil region" evidence="5">
    <location>
        <begin position="191"/>
        <end position="225"/>
    </location>
</feature>
<keyword evidence="9" id="KW-1185">Reference proteome</keyword>
<keyword evidence="2 4" id="KW-0863">Zinc-finger</keyword>
<dbReference type="PROSITE" id="PS50178">
    <property type="entry name" value="ZF_FYVE"/>
    <property type="match status" value="1"/>
</dbReference>
<dbReference type="Proteomes" id="UP000663828">
    <property type="component" value="Unassembled WGS sequence"/>
</dbReference>
<evidence type="ECO:0000256" key="5">
    <source>
        <dbReference type="SAM" id="Coils"/>
    </source>
</evidence>
<dbReference type="EMBL" id="CAJNOJ010000079">
    <property type="protein sequence ID" value="CAF1054656.1"/>
    <property type="molecule type" value="Genomic_DNA"/>
</dbReference>
<evidence type="ECO:0000256" key="4">
    <source>
        <dbReference type="PROSITE-ProRule" id="PRU00091"/>
    </source>
</evidence>
<dbReference type="PANTHER" id="PTHR31179:SF7">
    <property type="entry name" value="FYVE-TYPE DOMAIN-CONTAINING PROTEIN"/>
    <property type="match status" value="1"/>
</dbReference>
<dbReference type="InterPro" id="IPR011011">
    <property type="entry name" value="Znf_FYVE_PHD"/>
</dbReference>
<keyword evidence="3" id="KW-0862">Zinc</keyword>
<dbReference type="GO" id="GO:0005096">
    <property type="term" value="F:GTPase activator activity"/>
    <property type="evidence" value="ECO:0007669"/>
    <property type="project" value="InterPro"/>
</dbReference>
<evidence type="ECO:0000313" key="7">
    <source>
        <dbReference type="EMBL" id="CAF0897029.1"/>
    </source>
</evidence>